<keyword evidence="5 8" id="KW-0663">Pyridoxal phosphate</keyword>
<comment type="cofactor">
    <cofactor evidence="2 8">
        <name>pyridoxal 5'-phosphate</name>
        <dbReference type="ChEBI" id="CHEBI:597326"/>
    </cofactor>
</comment>
<dbReference type="InterPro" id="IPR015421">
    <property type="entry name" value="PyrdxlP-dep_Trfase_major"/>
</dbReference>
<dbReference type="PANTHER" id="PTHR43713">
    <property type="entry name" value="GLUTAMATE-1-SEMIALDEHYDE 2,1-AMINOMUTASE"/>
    <property type="match status" value="1"/>
</dbReference>
<evidence type="ECO:0000256" key="2">
    <source>
        <dbReference type="ARBA" id="ARBA00001933"/>
    </source>
</evidence>
<dbReference type="NCBIfam" id="NF000818">
    <property type="entry name" value="PRK00062.1"/>
    <property type="match status" value="1"/>
</dbReference>
<accession>A0A2U1FD12</accession>
<dbReference type="NCBIfam" id="TIGR00713">
    <property type="entry name" value="hemL"/>
    <property type="match status" value="1"/>
</dbReference>
<evidence type="ECO:0000256" key="6">
    <source>
        <dbReference type="ARBA" id="ARBA00023235"/>
    </source>
</evidence>
<comment type="caution">
    <text evidence="9">The sequence shown here is derived from an EMBL/GenBank/DDBJ whole genome shotgun (WGS) entry which is preliminary data.</text>
</comment>
<evidence type="ECO:0000256" key="3">
    <source>
        <dbReference type="ARBA" id="ARBA00004819"/>
    </source>
</evidence>
<dbReference type="GO" id="GO:0008483">
    <property type="term" value="F:transaminase activity"/>
    <property type="evidence" value="ECO:0007669"/>
    <property type="project" value="InterPro"/>
</dbReference>
<keyword evidence="8" id="KW-0963">Cytoplasm</keyword>
<organism evidence="9 10">
    <name type="scientific">Actinomycetospora cinnamomea</name>
    <dbReference type="NCBI Taxonomy" id="663609"/>
    <lineage>
        <taxon>Bacteria</taxon>
        <taxon>Bacillati</taxon>
        <taxon>Actinomycetota</taxon>
        <taxon>Actinomycetes</taxon>
        <taxon>Pseudonocardiales</taxon>
        <taxon>Pseudonocardiaceae</taxon>
        <taxon>Actinomycetospora</taxon>
    </lineage>
</organism>
<keyword evidence="7 8" id="KW-0627">Porphyrin biosynthesis</keyword>
<keyword evidence="10" id="KW-1185">Reference proteome</keyword>
<dbReference type="InterPro" id="IPR004639">
    <property type="entry name" value="4pyrrol_synth_GluAld_NH2Trfase"/>
</dbReference>
<feature type="modified residue" description="N6-(pyridoxal phosphate)lysine" evidence="8">
    <location>
        <position position="282"/>
    </location>
</feature>
<name>A0A2U1FD12_9PSEU</name>
<dbReference type="Proteomes" id="UP000245639">
    <property type="component" value="Unassembled WGS sequence"/>
</dbReference>
<dbReference type="PROSITE" id="PS00600">
    <property type="entry name" value="AA_TRANSFER_CLASS_3"/>
    <property type="match status" value="1"/>
</dbReference>
<comment type="catalytic activity">
    <reaction evidence="1 8">
        <text>(S)-4-amino-5-oxopentanoate = 5-aminolevulinate</text>
        <dbReference type="Rhea" id="RHEA:14265"/>
        <dbReference type="ChEBI" id="CHEBI:57501"/>
        <dbReference type="ChEBI" id="CHEBI:356416"/>
        <dbReference type="EC" id="5.4.3.8"/>
    </reaction>
</comment>
<dbReference type="InterPro" id="IPR005814">
    <property type="entry name" value="Aminotrans_3"/>
</dbReference>
<dbReference type="Gene3D" id="3.90.1150.10">
    <property type="entry name" value="Aspartate Aminotransferase, domain 1"/>
    <property type="match status" value="1"/>
</dbReference>
<dbReference type="PANTHER" id="PTHR43713:SF3">
    <property type="entry name" value="GLUTAMATE-1-SEMIALDEHYDE 2,1-AMINOMUTASE 1, CHLOROPLASTIC-RELATED"/>
    <property type="match status" value="1"/>
</dbReference>
<dbReference type="InterPro" id="IPR049704">
    <property type="entry name" value="Aminotrans_3_PPA_site"/>
</dbReference>
<comment type="pathway">
    <text evidence="3">Porphyrin-containing compound metabolism; protoporphyrin-IX biosynthesis; 5-aminolevulinate from L-glutamyl-tRNA(Glu): step 2/2.</text>
</comment>
<dbReference type="EMBL" id="QEKW01000005">
    <property type="protein sequence ID" value="PVZ10093.1"/>
    <property type="molecule type" value="Genomic_DNA"/>
</dbReference>
<dbReference type="RefSeq" id="WP_243418040.1">
    <property type="nucleotide sequence ID" value="NZ_QEKW01000005.1"/>
</dbReference>
<dbReference type="Pfam" id="PF00202">
    <property type="entry name" value="Aminotran_3"/>
    <property type="match status" value="1"/>
</dbReference>
<evidence type="ECO:0000256" key="1">
    <source>
        <dbReference type="ARBA" id="ARBA00001579"/>
    </source>
</evidence>
<evidence type="ECO:0000256" key="8">
    <source>
        <dbReference type="HAMAP-Rule" id="MF_00375"/>
    </source>
</evidence>
<evidence type="ECO:0000313" key="10">
    <source>
        <dbReference type="Proteomes" id="UP000245639"/>
    </source>
</evidence>
<dbReference type="GO" id="GO:0030170">
    <property type="term" value="F:pyridoxal phosphate binding"/>
    <property type="evidence" value="ECO:0007669"/>
    <property type="project" value="InterPro"/>
</dbReference>
<dbReference type="HAMAP" id="MF_00375">
    <property type="entry name" value="HemL_aminotrans_3"/>
    <property type="match status" value="1"/>
</dbReference>
<reference evidence="9 10" key="1">
    <citation type="submission" date="2018-04" db="EMBL/GenBank/DDBJ databases">
        <title>Genomic Encyclopedia of Type Strains, Phase IV (KMG-IV): sequencing the most valuable type-strain genomes for metagenomic binning, comparative biology and taxonomic classification.</title>
        <authorList>
            <person name="Goeker M."/>
        </authorList>
    </citation>
    <scope>NUCLEOTIDE SEQUENCE [LARGE SCALE GENOMIC DNA]</scope>
    <source>
        <strain evidence="9 10">DSM 45771</strain>
    </source>
</reference>
<dbReference type="Gene3D" id="3.40.640.10">
    <property type="entry name" value="Type I PLP-dependent aspartate aminotransferase-like (Major domain)"/>
    <property type="match status" value="1"/>
</dbReference>
<dbReference type="FunFam" id="3.40.640.10:FF:000021">
    <property type="entry name" value="Glutamate-1-semialdehyde 2,1-aminomutase"/>
    <property type="match status" value="1"/>
</dbReference>
<dbReference type="GO" id="GO:0042286">
    <property type="term" value="F:glutamate-1-semialdehyde 2,1-aminomutase activity"/>
    <property type="evidence" value="ECO:0007669"/>
    <property type="project" value="UniProtKB-UniRule"/>
</dbReference>
<sequence length="450" mass="46094">MTSTATTSAGTAGAGHTPERSAELFARAEQVVPGGVNSPVRAFRSVGGTPRFMVSGQGAWLTDADGNRYVDLVSSWGPMILGHAHPAVVEAVREAASAGLSFGTPTAGEVDLAEELVRRVEPVEQVRLVNSGTEATMSAIRLARGFTGRSVVVKFAGCYHGHVDALLAEAGSGLATFGLPSTPGVTGAQATDTIVLPYNDLDAVAAAFSERGQEIACVITEAAAGNMGAVAPDDGFNAGLKRLCQAHGALLVIDEVMTGFRVSSAGWYGLEGVAGDLYCFGKVMSGGLPAAAFGGRADVMAHLAPAGPVYQAGTLAGNPVAVAAGLTTLRHATPEVYTALDANADRLHGLVGDALTQAGVVHTIQRAGSLISVRFAAEPGRDYADMKSAETWRFPPFFHTLLERGVYWPPSVFEACFISAALDDDAFAVIADALPAAAEAAAAATPPEGS</sequence>
<dbReference type="GO" id="GO:0005737">
    <property type="term" value="C:cytoplasm"/>
    <property type="evidence" value="ECO:0007669"/>
    <property type="project" value="UniProtKB-SubCell"/>
</dbReference>
<dbReference type="SUPFAM" id="SSF53383">
    <property type="entry name" value="PLP-dependent transferases"/>
    <property type="match status" value="1"/>
</dbReference>
<dbReference type="EC" id="5.4.3.8" evidence="8"/>
<dbReference type="UniPathway" id="UPA00251">
    <property type="reaction ID" value="UER00317"/>
</dbReference>
<protein>
    <recommendedName>
        <fullName evidence="8">Glutamate-1-semialdehyde 2,1-aminomutase</fullName>
        <shortName evidence="8">GSA</shortName>
        <ecNumber evidence="8">5.4.3.8</ecNumber>
    </recommendedName>
    <alternativeName>
        <fullName evidence="8">Glutamate-1-semialdehyde aminotransferase</fullName>
        <shortName evidence="8">GSA-AT</shortName>
    </alternativeName>
</protein>
<dbReference type="CDD" id="cd00610">
    <property type="entry name" value="OAT_like"/>
    <property type="match status" value="1"/>
</dbReference>
<proteinExistence type="inferred from homology"/>
<comment type="subcellular location">
    <subcellularLocation>
        <location evidence="8">Cytoplasm</location>
    </subcellularLocation>
</comment>
<comment type="similarity">
    <text evidence="4 8">Belongs to the class-III pyridoxal-phosphate-dependent aminotransferase family. HemL subfamily.</text>
</comment>
<dbReference type="AlphaFoldDB" id="A0A2U1FD12"/>
<comment type="subunit">
    <text evidence="8">Homodimer.</text>
</comment>
<gene>
    <name evidence="8" type="primary">hemL</name>
    <name evidence="9" type="ORF">C8D89_105169</name>
</gene>
<evidence type="ECO:0000256" key="4">
    <source>
        <dbReference type="ARBA" id="ARBA00008981"/>
    </source>
</evidence>
<keyword evidence="6 8" id="KW-0413">Isomerase</keyword>
<evidence type="ECO:0000256" key="7">
    <source>
        <dbReference type="ARBA" id="ARBA00023244"/>
    </source>
</evidence>
<dbReference type="InterPro" id="IPR015424">
    <property type="entry name" value="PyrdxlP-dep_Trfase"/>
</dbReference>
<dbReference type="GO" id="GO:0006782">
    <property type="term" value="P:protoporphyrinogen IX biosynthetic process"/>
    <property type="evidence" value="ECO:0007669"/>
    <property type="project" value="UniProtKB-UniRule"/>
</dbReference>
<dbReference type="InterPro" id="IPR015422">
    <property type="entry name" value="PyrdxlP-dep_Trfase_small"/>
</dbReference>
<evidence type="ECO:0000313" key="9">
    <source>
        <dbReference type="EMBL" id="PVZ10093.1"/>
    </source>
</evidence>
<evidence type="ECO:0000256" key="5">
    <source>
        <dbReference type="ARBA" id="ARBA00022898"/>
    </source>
</evidence>